<dbReference type="AlphaFoldDB" id="A0A8H3IU96"/>
<dbReference type="PANTHER" id="PTHR46082">
    <property type="entry name" value="ATP/GTP-BINDING PROTEIN-RELATED"/>
    <property type="match status" value="1"/>
</dbReference>
<dbReference type="GO" id="GO:0043531">
    <property type="term" value="F:ADP binding"/>
    <property type="evidence" value="ECO:0007669"/>
    <property type="project" value="InterPro"/>
</dbReference>
<dbReference type="InterPro" id="IPR019734">
    <property type="entry name" value="TPR_rpt"/>
</dbReference>
<dbReference type="EMBL" id="CAJPDR010000362">
    <property type="protein sequence ID" value="CAF9933850.1"/>
    <property type="molecule type" value="Genomic_DNA"/>
</dbReference>
<dbReference type="InterPro" id="IPR027417">
    <property type="entry name" value="P-loop_NTPase"/>
</dbReference>
<comment type="caution">
    <text evidence="3">The sequence shown here is derived from an EMBL/GenBank/DDBJ whole genome shotgun (WGS) entry which is preliminary data.</text>
</comment>
<dbReference type="Gene3D" id="1.25.40.10">
    <property type="entry name" value="Tetratricopeptide repeat domain"/>
    <property type="match status" value="1"/>
</dbReference>
<dbReference type="Pfam" id="PF00931">
    <property type="entry name" value="NB-ARC"/>
    <property type="match status" value="1"/>
</dbReference>
<name>A0A8H3IU96_9LECA</name>
<evidence type="ECO:0000313" key="3">
    <source>
        <dbReference type="EMBL" id="CAF9933850.1"/>
    </source>
</evidence>
<keyword evidence="1" id="KW-0802">TPR repeat</keyword>
<reference evidence="3" key="1">
    <citation type="submission" date="2021-03" db="EMBL/GenBank/DDBJ databases">
        <authorList>
            <person name="Tagirdzhanova G."/>
        </authorList>
    </citation>
    <scope>NUCLEOTIDE SEQUENCE</scope>
</reference>
<feature type="repeat" description="TPR" evidence="1">
    <location>
        <begin position="408"/>
        <end position="441"/>
    </location>
</feature>
<dbReference type="SUPFAM" id="SSF52540">
    <property type="entry name" value="P-loop containing nucleoside triphosphate hydrolases"/>
    <property type="match status" value="1"/>
</dbReference>
<dbReference type="SMART" id="SM00028">
    <property type="entry name" value="TPR"/>
    <property type="match status" value="3"/>
</dbReference>
<accession>A0A8H3IU96</accession>
<protein>
    <recommendedName>
        <fullName evidence="2">NB-ARC domain-containing protein</fullName>
    </recommendedName>
</protein>
<dbReference type="SUPFAM" id="SSF48452">
    <property type="entry name" value="TPR-like"/>
    <property type="match status" value="2"/>
</dbReference>
<evidence type="ECO:0000256" key="1">
    <source>
        <dbReference type="PROSITE-ProRule" id="PRU00339"/>
    </source>
</evidence>
<dbReference type="PRINTS" id="PR00364">
    <property type="entry name" value="DISEASERSIST"/>
</dbReference>
<sequence>MTPLTQALLPTSTNQMRRKVFILHGLGGIGKTQLSVEFTRKYQGSYSAVFWIDGSSKERLRRSIADFASRLPQHQLSEGSRNYSRNRTADVDKVVEDVLKWLSQPSNNQWLLIFDNVDRESSVPSRDPEAFDVKEYFPIADQGSILITSRLASLWQLGTDMKLEPVNEVQGESILENSLGRLTEGSLELVNLLQGLPLAINQAGSYMRKTGTNVSEYIELYNQAWARLMEKQHLSTLREDADRSILTTWTLSFNSLRLQSEDATNLLMLWAFLDNGDLWYKLLAPALDLAIADEVPRWFARCAGDKLEFKECIGLLLEYSFIDAKTGSSSFSMHSVLHHWCFHTFEENKATMSWLALIIVASAVPSETVLHYSLIQRRLLPHCDHVYSMLQRYLQDAFKNREYLPSLSRACYQLGYLYSDQGKMKEAEDMYLRALAGKEKAWGPEHTSTLRTVNNLGLLYSDQGKMKEAEDMYLRVLVGYEKAWGPEHTSTLDTINNLGILYKNQGKMKEAENMYLRALAGKEKAWGPEHKQTLDTRYNLGLLYKERSMFGKAVLQFKYVVQGYTKLLGPEHSETVEALNQLENCEVD</sequence>
<dbReference type="Pfam" id="PF13374">
    <property type="entry name" value="TPR_10"/>
    <property type="match status" value="1"/>
</dbReference>
<evidence type="ECO:0000313" key="4">
    <source>
        <dbReference type="Proteomes" id="UP000664203"/>
    </source>
</evidence>
<keyword evidence="4" id="KW-1185">Reference proteome</keyword>
<evidence type="ECO:0000259" key="2">
    <source>
        <dbReference type="Pfam" id="PF00931"/>
    </source>
</evidence>
<feature type="domain" description="NB-ARC" evidence="2">
    <location>
        <begin position="18"/>
        <end position="153"/>
    </location>
</feature>
<dbReference type="PANTHER" id="PTHR46082:SF6">
    <property type="entry name" value="AAA+ ATPASE DOMAIN-CONTAINING PROTEIN-RELATED"/>
    <property type="match status" value="1"/>
</dbReference>
<dbReference type="Pfam" id="PF13424">
    <property type="entry name" value="TPR_12"/>
    <property type="match status" value="1"/>
</dbReference>
<dbReference type="InterPro" id="IPR011990">
    <property type="entry name" value="TPR-like_helical_dom_sf"/>
</dbReference>
<feature type="repeat" description="TPR" evidence="1">
    <location>
        <begin position="492"/>
        <end position="525"/>
    </location>
</feature>
<dbReference type="InterPro" id="IPR002182">
    <property type="entry name" value="NB-ARC"/>
</dbReference>
<organism evidence="3 4">
    <name type="scientific">Alectoria fallacina</name>
    <dbReference type="NCBI Taxonomy" id="1903189"/>
    <lineage>
        <taxon>Eukaryota</taxon>
        <taxon>Fungi</taxon>
        <taxon>Dikarya</taxon>
        <taxon>Ascomycota</taxon>
        <taxon>Pezizomycotina</taxon>
        <taxon>Lecanoromycetes</taxon>
        <taxon>OSLEUM clade</taxon>
        <taxon>Lecanoromycetidae</taxon>
        <taxon>Lecanorales</taxon>
        <taxon>Lecanorineae</taxon>
        <taxon>Parmeliaceae</taxon>
        <taxon>Alectoria</taxon>
    </lineage>
</organism>
<dbReference type="PROSITE" id="PS50005">
    <property type="entry name" value="TPR"/>
    <property type="match status" value="2"/>
</dbReference>
<gene>
    <name evidence="3" type="ORF">ALECFALPRED_005767</name>
</gene>
<proteinExistence type="predicted"/>
<dbReference type="InterPro" id="IPR053137">
    <property type="entry name" value="NLR-like"/>
</dbReference>
<dbReference type="OrthoDB" id="1658288at2759"/>
<dbReference type="Proteomes" id="UP000664203">
    <property type="component" value="Unassembled WGS sequence"/>
</dbReference>
<dbReference type="Gene3D" id="3.40.50.300">
    <property type="entry name" value="P-loop containing nucleotide triphosphate hydrolases"/>
    <property type="match status" value="1"/>
</dbReference>